<dbReference type="EMBL" id="LQWY01000024">
    <property type="protein sequence ID" value="OAH61079.1"/>
    <property type="molecule type" value="Genomic_DNA"/>
</dbReference>
<organism evidence="1 2">
    <name type="scientific">Domibacillus aminovorans</name>
    <dbReference type="NCBI Taxonomy" id="29332"/>
    <lineage>
        <taxon>Bacteria</taxon>
        <taxon>Bacillati</taxon>
        <taxon>Bacillota</taxon>
        <taxon>Bacilli</taxon>
        <taxon>Bacillales</taxon>
        <taxon>Bacillaceae</taxon>
        <taxon>Domibacillus</taxon>
    </lineage>
</organism>
<dbReference type="Pfam" id="PF19754">
    <property type="entry name" value="DUF6241"/>
    <property type="match status" value="1"/>
</dbReference>
<reference evidence="1 2" key="1">
    <citation type="submission" date="2016-01" db="EMBL/GenBank/DDBJ databases">
        <title>Investigation of taxonomic status of Bacillus aminovorans.</title>
        <authorList>
            <person name="Verma A."/>
            <person name="Pal Y."/>
            <person name="Krishnamurthi S."/>
        </authorList>
    </citation>
    <scope>NUCLEOTIDE SEQUENCE [LARGE SCALE GENOMIC DNA]</scope>
    <source>
        <strain evidence="1 2">DSM 1314</strain>
    </source>
</reference>
<keyword evidence="2" id="KW-1185">Reference proteome</keyword>
<evidence type="ECO:0000313" key="1">
    <source>
        <dbReference type="EMBL" id="OAH61079.1"/>
    </source>
</evidence>
<dbReference type="RefSeq" id="WP_063965687.1">
    <property type="nucleotide sequence ID" value="NZ_JBCNAN010000051.1"/>
</dbReference>
<dbReference type="Proteomes" id="UP000076935">
    <property type="component" value="Unassembled WGS sequence"/>
</dbReference>
<gene>
    <name evidence="1" type="ORF">AWH49_14345</name>
</gene>
<evidence type="ECO:0000313" key="2">
    <source>
        <dbReference type="Proteomes" id="UP000076935"/>
    </source>
</evidence>
<accession>A0A177L5T2</accession>
<name>A0A177L5T2_9BACI</name>
<dbReference type="InterPro" id="IPR046208">
    <property type="entry name" value="DUF6241"/>
</dbReference>
<comment type="caution">
    <text evidence="1">The sequence shown here is derived from an EMBL/GenBank/DDBJ whole genome shotgun (WGS) entry which is preliminary data.</text>
</comment>
<sequence length="189" mass="21163">MKKKIAYGVLGLSIAASGTLGTYFALTNNDDKVAATEIKETKESSPEIVEYTVSADDLAKSAKEIGEIKDEDTLNSIMGHMSLQKVNFGDEQFTPRAIDPNSINRIQMTKENITYLKQSLGSIDISRNTSTDGYDYESILNRWLEGNFDNITKEVEFLLGLYNNGVYTGDKITKKSEAEEQEYISHFFN</sequence>
<proteinExistence type="predicted"/>
<dbReference type="AlphaFoldDB" id="A0A177L5T2"/>
<protein>
    <submittedName>
        <fullName evidence="1">Uncharacterized protein</fullName>
    </submittedName>
</protein>